<accession>A0A9W4ULM6</accession>
<evidence type="ECO:0000313" key="2">
    <source>
        <dbReference type="Proteomes" id="UP001152607"/>
    </source>
</evidence>
<protein>
    <submittedName>
        <fullName evidence="1">Uncharacterized protein</fullName>
    </submittedName>
</protein>
<reference evidence="1" key="1">
    <citation type="submission" date="2023-01" db="EMBL/GenBank/DDBJ databases">
        <authorList>
            <person name="Van Ghelder C."/>
            <person name="Rancurel C."/>
        </authorList>
    </citation>
    <scope>NUCLEOTIDE SEQUENCE</scope>
    <source>
        <strain evidence="1">CNCM I-4278</strain>
    </source>
</reference>
<name>A0A9W4ULM6_9PLEO</name>
<dbReference type="Proteomes" id="UP001152607">
    <property type="component" value="Unassembled WGS sequence"/>
</dbReference>
<dbReference type="AlphaFoldDB" id="A0A9W4ULM6"/>
<dbReference type="EMBL" id="CAOQHR010000007">
    <property type="protein sequence ID" value="CAI6337589.1"/>
    <property type="molecule type" value="Genomic_DNA"/>
</dbReference>
<proteinExistence type="predicted"/>
<organism evidence="1 2">
    <name type="scientific">Periconia digitata</name>
    <dbReference type="NCBI Taxonomy" id="1303443"/>
    <lineage>
        <taxon>Eukaryota</taxon>
        <taxon>Fungi</taxon>
        <taxon>Dikarya</taxon>
        <taxon>Ascomycota</taxon>
        <taxon>Pezizomycotina</taxon>
        <taxon>Dothideomycetes</taxon>
        <taxon>Pleosporomycetidae</taxon>
        <taxon>Pleosporales</taxon>
        <taxon>Massarineae</taxon>
        <taxon>Periconiaceae</taxon>
        <taxon>Periconia</taxon>
    </lineage>
</organism>
<evidence type="ECO:0000313" key="1">
    <source>
        <dbReference type="EMBL" id="CAI6337589.1"/>
    </source>
</evidence>
<keyword evidence="2" id="KW-1185">Reference proteome</keyword>
<sequence>MPRHHKRKRTSIHDPQLAHPKNLSFRIHKSIHIPFFPHGTRSDSMQDRPSSILEILQDLLIALRRVPWRDLRTHRDLSDVGPRLARAHHIVKGVQ</sequence>
<comment type="caution">
    <text evidence="1">The sequence shown here is derived from an EMBL/GenBank/DDBJ whole genome shotgun (WGS) entry which is preliminary data.</text>
</comment>
<gene>
    <name evidence="1" type="ORF">PDIGIT_LOCUS10702</name>
</gene>